<feature type="compositionally biased region" description="Pro residues" evidence="1">
    <location>
        <begin position="18"/>
        <end position="32"/>
    </location>
</feature>
<feature type="non-terminal residue" evidence="3">
    <location>
        <position position="1"/>
    </location>
</feature>
<evidence type="ECO:0000313" key="3">
    <source>
        <dbReference type="EMBL" id="MBI4251682.1"/>
    </source>
</evidence>
<feature type="region of interest" description="Disordered" evidence="1">
    <location>
        <begin position="1"/>
        <end position="42"/>
    </location>
</feature>
<dbReference type="Proteomes" id="UP000752292">
    <property type="component" value="Unassembled WGS sequence"/>
</dbReference>
<dbReference type="Gene3D" id="3.30.70.2390">
    <property type="match status" value="1"/>
</dbReference>
<feature type="domain" description="LytR/CpsA/Psr regulator C-terminal" evidence="2">
    <location>
        <begin position="38"/>
        <end position="122"/>
    </location>
</feature>
<name>A0A932ZT95_UNCTE</name>
<accession>A0A932ZT95</accession>
<sequence length="134" mass="14021">GEDALTTLPPGESQEKAPPSPPPPAAQGPPAQPSGAGVEVLNGSGFGGHAAFWARRLREQGLTIGRVANAGRLDHPQTLIYYAEGAEGVAIEVRRILGRTGKLQPRGRMGGRHPVVVVLGRDLPREGGKKPDSR</sequence>
<proteinExistence type="predicted"/>
<organism evidence="3 4">
    <name type="scientific">Tectimicrobiota bacterium</name>
    <dbReference type="NCBI Taxonomy" id="2528274"/>
    <lineage>
        <taxon>Bacteria</taxon>
        <taxon>Pseudomonadati</taxon>
        <taxon>Nitrospinota/Tectimicrobiota group</taxon>
        <taxon>Candidatus Tectimicrobiota</taxon>
    </lineage>
</organism>
<gene>
    <name evidence="3" type="ORF">HY618_04405</name>
</gene>
<evidence type="ECO:0000259" key="2">
    <source>
        <dbReference type="Pfam" id="PF13399"/>
    </source>
</evidence>
<dbReference type="EMBL" id="JACQRX010000194">
    <property type="protein sequence ID" value="MBI4251682.1"/>
    <property type="molecule type" value="Genomic_DNA"/>
</dbReference>
<dbReference type="InterPro" id="IPR027381">
    <property type="entry name" value="LytR/CpsA/Psr_C"/>
</dbReference>
<reference evidence="3" key="1">
    <citation type="submission" date="2020-07" db="EMBL/GenBank/DDBJ databases">
        <title>Huge and variable diversity of episymbiotic CPR bacteria and DPANN archaea in groundwater ecosystems.</title>
        <authorList>
            <person name="He C.Y."/>
            <person name="Keren R."/>
            <person name="Whittaker M."/>
            <person name="Farag I.F."/>
            <person name="Doudna J."/>
            <person name="Cate J.H.D."/>
            <person name="Banfield J.F."/>
        </authorList>
    </citation>
    <scope>NUCLEOTIDE SEQUENCE</scope>
    <source>
        <strain evidence="3">NC_groundwater_1370_Ag_S-0.2um_69_93</strain>
    </source>
</reference>
<dbReference type="AlphaFoldDB" id="A0A932ZT95"/>
<comment type="caution">
    <text evidence="3">The sequence shown here is derived from an EMBL/GenBank/DDBJ whole genome shotgun (WGS) entry which is preliminary data.</text>
</comment>
<evidence type="ECO:0000256" key="1">
    <source>
        <dbReference type="SAM" id="MobiDB-lite"/>
    </source>
</evidence>
<protein>
    <submittedName>
        <fullName evidence="3">LytR C-terminal domain-containing protein</fullName>
    </submittedName>
</protein>
<evidence type="ECO:0000313" key="4">
    <source>
        <dbReference type="Proteomes" id="UP000752292"/>
    </source>
</evidence>
<dbReference type="Pfam" id="PF13399">
    <property type="entry name" value="LytR_C"/>
    <property type="match status" value="1"/>
</dbReference>